<dbReference type="InterPro" id="IPR044855">
    <property type="entry name" value="CoA-Trfase_III_dom3_sf"/>
</dbReference>
<dbReference type="Pfam" id="PF02515">
    <property type="entry name" value="CoA_transf_3"/>
    <property type="match status" value="1"/>
</dbReference>
<dbReference type="Gene3D" id="3.40.50.10540">
    <property type="entry name" value="Crotonobetainyl-coa:carnitine coa-transferase, domain 1"/>
    <property type="match status" value="1"/>
</dbReference>
<dbReference type="InterPro" id="IPR023606">
    <property type="entry name" value="CoA-Trfase_III_dom_1_sf"/>
</dbReference>
<keyword evidence="4" id="KW-1185">Reference proteome</keyword>
<feature type="region of interest" description="Disordered" evidence="2">
    <location>
        <begin position="1"/>
        <end position="33"/>
    </location>
</feature>
<accession>A0A4R4DUR6</accession>
<comment type="caution">
    <text evidence="3">The sequence shown here is derived from an EMBL/GenBank/DDBJ whole genome shotgun (WGS) entry which is preliminary data.</text>
</comment>
<evidence type="ECO:0000256" key="1">
    <source>
        <dbReference type="ARBA" id="ARBA00022679"/>
    </source>
</evidence>
<dbReference type="EMBL" id="SKBM01000002">
    <property type="protein sequence ID" value="TCZ66017.1"/>
    <property type="molecule type" value="Genomic_DNA"/>
</dbReference>
<proteinExistence type="predicted"/>
<reference evidence="3 4" key="1">
    <citation type="submission" date="2019-03" db="EMBL/GenBank/DDBJ databases">
        <title>Paracraurococcus aquatilis NE82 genome sequence.</title>
        <authorList>
            <person name="Zhao Y."/>
            <person name="Du Z."/>
        </authorList>
    </citation>
    <scope>NUCLEOTIDE SEQUENCE [LARGE SCALE GENOMIC DNA]</scope>
    <source>
        <strain evidence="3 4">NE82</strain>
    </source>
</reference>
<dbReference type="Gene3D" id="3.30.1540.10">
    <property type="entry name" value="formyl-coa transferase, domain 3"/>
    <property type="match status" value="1"/>
</dbReference>
<dbReference type="AlphaFoldDB" id="A0A4R4DUR6"/>
<dbReference type="GO" id="GO:0008410">
    <property type="term" value="F:CoA-transferase activity"/>
    <property type="evidence" value="ECO:0007669"/>
    <property type="project" value="TreeGrafter"/>
</dbReference>
<evidence type="ECO:0000313" key="3">
    <source>
        <dbReference type="EMBL" id="TCZ66017.1"/>
    </source>
</evidence>
<dbReference type="InterPro" id="IPR003673">
    <property type="entry name" value="CoA-Trfase_fam_III"/>
</dbReference>
<gene>
    <name evidence="3" type="ORF">EXY23_02740</name>
</gene>
<dbReference type="InterPro" id="IPR050483">
    <property type="entry name" value="CoA-transferase_III_domain"/>
</dbReference>
<dbReference type="PANTHER" id="PTHR48207">
    <property type="entry name" value="SUCCINATE--HYDROXYMETHYLGLUTARATE COA-TRANSFERASE"/>
    <property type="match status" value="1"/>
</dbReference>
<sequence length="428" mass="45439">MPSDRAAPPHPATHAVAGTPGEARGVNRPASRTGGPLEGVKVIDLTTVVVGPICTRTLADQGAEVIKVEAPGGDILRYLAAGCRTPSMSGKFINFNRNKRGIVLDIKKPEGLAALKRLIAGADVFVSNVRPAGLKRAGLDPAALAVLNPRLIHCGIVAFGEGGRYAGRPAYDPIIQSLSGVAGTFHRATGEPRFVPMVMTDHVTGLVAAQAIGFALYRRERTGVGEAIEVPMFEVAASFVASEHLGAASFDPPEGPTGDARLLSPDYRPLPTKDGYVTVHPNTNAQAFAFFDAIGRPELKDDPRFDTPIARTENAEAYFRVRAEELALKTTAEWLQIFAALDVPAARYNSIDDLLEDPHLADVGFWQVESHATEGRLRRARTPVTFSGGMRRESLPAPRLGAHADAILAEAGYSPAEIAALRASGAVP</sequence>
<evidence type="ECO:0000256" key="2">
    <source>
        <dbReference type="SAM" id="MobiDB-lite"/>
    </source>
</evidence>
<dbReference type="SUPFAM" id="SSF89796">
    <property type="entry name" value="CoA-transferase family III (CaiB/BaiF)"/>
    <property type="match status" value="1"/>
</dbReference>
<evidence type="ECO:0000313" key="4">
    <source>
        <dbReference type="Proteomes" id="UP000295023"/>
    </source>
</evidence>
<dbReference type="OrthoDB" id="9781472at2"/>
<organism evidence="3 4">
    <name type="scientific">Roseicella aquatilis</name>
    <dbReference type="NCBI Taxonomy" id="2527868"/>
    <lineage>
        <taxon>Bacteria</taxon>
        <taxon>Pseudomonadati</taxon>
        <taxon>Pseudomonadota</taxon>
        <taxon>Alphaproteobacteria</taxon>
        <taxon>Acetobacterales</taxon>
        <taxon>Roseomonadaceae</taxon>
        <taxon>Roseicella</taxon>
    </lineage>
</organism>
<dbReference type="Proteomes" id="UP000295023">
    <property type="component" value="Unassembled WGS sequence"/>
</dbReference>
<dbReference type="PANTHER" id="PTHR48207:SF4">
    <property type="entry name" value="BLL6097 PROTEIN"/>
    <property type="match status" value="1"/>
</dbReference>
<name>A0A4R4DUR6_9PROT</name>
<keyword evidence="1 3" id="KW-0808">Transferase</keyword>
<protein>
    <submittedName>
        <fullName evidence="3">CoA transferase</fullName>
    </submittedName>
</protein>